<dbReference type="OrthoDB" id="2425684at2759"/>
<accession>A0A9P6QWW4</accession>
<gene>
    <name evidence="1" type="ORF">BGZ97_002609</name>
</gene>
<name>A0A9P6QWW4_9FUNG</name>
<keyword evidence="2" id="KW-1185">Reference proteome</keyword>
<dbReference type="EMBL" id="JAAAIN010001581">
    <property type="protein sequence ID" value="KAG0301810.1"/>
    <property type="molecule type" value="Genomic_DNA"/>
</dbReference>
<reference evidence="1" key="1">
    <citation type="journal article" date="2020" name="Fungal Divers.">
        <title>Resolving the Mortierellaceae phylogeny through synthesis of multi-gene phylogenetics and phylogenomics.</title>
        <authorList>
            <person name="Vandepol N."/>
            <person name="Liber J."/>
            <person name="Desiro A."/>
            <person name="Na H."/>
            <person name="Kennedy M."/>
            <person name="Barry K."/>
            <person name="Grigoriev I.V."/>
            <person name="Miller A.N."/>
            <person name="O'Donnell K."/>
            <person name="Stajich J.E."/>
            <person name="Bonito G."/>
        </authorList>
    </citation>
    <scope>NUCLEOTIDE SEQUENCE</scope>
    <source>
        <strain evidence="1">NVP60</strain>
    </source>
</reference>
<evidence type="ECO:0000313" key="2">
    <source>
        <dbReference type="Proteomes" id="UP000823405"/>
    </source>
</evidence>
<proteinExistence type="predicted"/>
<protein>
    <submittedName>
        <fullName evidence="1">Uncharacterized protein</fullName>
    </submittedName>
</protein>
<dbReference type="Proteomes" id="UP000823405">
    <property type="component" value="Unassembled WGS sequence"/>
</dbReference>
<organism evidence="1 2">
    <name type="scientific">Linnemannia gamsii</name>
    <dbReference type="NCBI Taxonomy" id="64522"/>
    <lineage>
        <taxon>Eukaryota</taxon>
        <taxon>Fungi</taxon>
        <taxon>Fungi incertae sedis</taxon>
        <taxon>Mucoromycota</taxon>
        <taxon>Mortierellomycotina</taxon>
        <taxon>Mortierellomycetes</taxon>
        <taxon>Mortierellales</taxon>
        <taxon>Mortierellaceae</taxon>
        <taxon>Linnemannia</taxon>
    </lineage>
</organism>
<sequence>MSNVLCPIVARYSLFFTLALFDSSMLARSKHPKEVALDMVQKAQEQSQARLHANAAAATK</sequence>
<dbReference type="AlphaFoldDB" id="A0A9P6QWW4"/>
<feature type="non-terminal residue" evidence="1">
    <location>
        <position position="60"/>
    </location>
</feature>
<comment type="caution">
    <text evidence="1">The sequence shown here is derived from an EMBL/GenBank/DDBJ whole genome shotgun (WGS) entry which is preliminary data.</text>
</comment>
<evidence type="ECO:0000313" key="1">
    <source>
        <dbReference type="EMBL" id="KAG0301810.1"/>
    </source>
</evidence>